<comment type="caution">
    <text evidence="1">The sequence shown here is derived from an EMBL/GenBank/DDBJ whole genome shotgun (WGS) entry which is preliminary data.</text>
</comment>
<proteinExistence type="predicted"/>
<evidence type="ECO:0000313" key="2">
    <source>
        <dbReference type="Proteomes" id="UP000688137"/>
    </source>
</evidence>
<name>A0A8S1KQS7_PARPR</name>
<evidence type="ECO:0000313" key="1">
    <source>
        <dbReference type="EMBL" id="CAD8057267.1"/>
    </source>
</evidence>
<sequence length="212" mass="25901">MYLHEIQDNYNLFQNLEQIKYLQSKNYCSQCEVFELGEYQNNQKFGLWKFINHNKKIGCGLYNQKAQKKRKMDRINWNMDILWDDTGWNNNRIDYYNHKIVCQMVVDHMMKEVMALNRVIGWKSRMDFRSFLKQIVQRQLKNINIFQEFSTILVEVDLMMKEEMGIRRVIESKYQMDLNGILKQRLKANIKMKKKLVYGWNLTYWKIRGLNQ</sequence>
<dbReference type="Proteomes" id="UP000688137">
    <property type="component" value="Unassembled WGS sequence"/>
</dbReference>
<dbReference type="AlphaFoldDB" id="A0A8S1KQS7"/>
<organism evidence="1 2">
    <name type="scientific">Paramecium primaurelia</name>
    <dbReference type="NCBI Taxonomy" id="5886"/>
    <lineage>
        <taxon>Eukaryota</taxon>
        <taxon>Sar</taxon>
        <taxon>Alveolata</taxon>
        <taxon>Ciliophora</taxon>
        <taxon>Intramacronucleata</taxon>
        <taxon>Oligohymenophorea</taxon>
        <taxon>Peniculida</taxon>
        <taxon>Parameciidae</taxon>
        <taxon>Paramecium</taxon>
    </lineage>
</organism>
<reference evidence="1" key="1">
    <citation type="submission" date="2021-01" db="EMBL/GenBank/DDBJ databases">
        <authorList>
            <consortium name="Genoscope - CEA"/>
            <person name="William W."/>
        </authorList>
    </citation>
    <scope>NUCLEOTIDE SEQUENCE</scope>
</reference>
<dbReference type="EMBL" id="CAJJDM010000023">
    <property type="protein sequence ID" value="CAD8057267.1"/>
    <property type="molecule type" value="Genomic_DNA"/>
</dbReference>
<gene>
    <name evidence="1" type="ORF">PPRIM_AZ9-3.1.T0250355</name>
</gene>
<accession>A0A8S1KQS7</accession>
<protein>
    <submittedName>
        <fullName evidence="1">Uncharacterized protein</fullName>
    </submittedName>
</protein>
<keyword evidence="2" id="KW-1185">Reference proteome</keyword>